<dbReference type="CDD" id="cd06577">
    <property type="entry name" value="PASTA_pknB"/>
    <property type="match status" value="2"/>
</dbReference>
<dbReference type="EMBL" id="JBHRWW010000025">
    <property type="protein sequence ID" value="MFC3690467.1"/>
    <property type="molecule type" value="Genomic_DNA"/>
</dbReference>
<dbReference type="Gene3D" id="1.10.510.10">
    <property type="entry name" value="Transferase(Phosphotransferase) domain 1"/>
    <property type="match status" value="1"/>
</dbReference>
<dbReference type="Gene3D" id="3.30.10.20">
    <property type="match status" value="3"/>
</dbReference>
<sequence length="624" mass="64941">MTDQTTGQPRLVGGRYQLVEQIGRGGMAEVWSAHDNRLGRSVAVKLLRTDLARDPSFQARFKREAQSSASLNHPAIVSVYDTGEDTALDPYGAPAPQPYIVMEQVHGRTIKQILQESSPLDVDDAMRITVGVLDALQYSHRGGIIHRDIKPGNVMVTDAGEIKVMDFGIARAIADTSATMTGTNAVMGTAQYLSPEQARGETVDERSDLYSAGCLLFELLTGRPPFVGENALALAYQHVGETPRPPSSLNPEVPPDLDSVVLHALAKSRDARYQDASAFIADLDRVATGLPVQAFSAAAAAGGAAAAAVPLAATSALTSRMPRTAPVPVVGPDPGWPGELDDRRARPEDEPEKNRTWLYVALVLVALAAIAGLLFAFLGGSPEDEVEQVRMVDVVGLQQADARAQLEAAGFTDITVTEDTEADAESGVVTAQDPPPSDAVTTVPVTTPVTLTVAVGPDQVVVPPLTGLSQAEARDALVTAGLTFAGTEEADDATSARGLVLGSTPAAGETVEEGSDVTLVLASGQNTVPQVVGLGQAAAIAALQEAGFEVVTQDEESPEAPGTVLAQGGTENRRLDIGETVTLTLAVAPPPPPQTVTEIFTPPPSVEPSVPAEPSAEPSGEPTG</sequence>
<dbReference type="InterPro" id="IPR000719">
    <property type="entry name" value="Prot_kinase_dom"/>
</dbReference>
<dbReference type="PROSITE" id="PS50011">
    <property type="entry name" value="PROTEIN_KINASE_DOM"/>
    <property type="match status" value="1"/>
</dbReference>
<keyword evidence="3" id="KW-0808">Transferase</keyword>
<keyword evidence="7 10" id="KW-0067">ATP-binding</keyword>
<evidence type="ECO:0000256" key="9">
    <source>
        <dbReference type="ARBA" id="ARBA00048679"/>
    </source>
</evidence>
<keyword evidence="12" id="KW-1133">Transmembrane helix</keyword>
<feature type="binding site" evidence="10">
    <location>
        <position position="45"/>
    </location>
    <ligand>
        <name>ATP</name>
        <dbReference type="ChEBI" id="CHEBI:30616"/>
    </ligand>
</feature>
<keyword evidence="16" id="KW-1185">Reference proteome</keyword>
<feature type="region of interest" description="Disordered" evidence="11">
    <location>
        <begin position="587"/>
        <end position="624"/>
    </location>
</feature>
<feature type="compositionally biased region" description="Low complexity" evidence="11">
    <location>
        <begin position="607"/>
        <end position="624"/>
    </location>
</feature>
<evidence type="ECO:0000313" key="16">
    <source>
        <dbReference type="Proteomes" id="UP001595685"/>
    </source>
</evidence>
<organism evidence="15 16">
    <name type="scientific">Aquipuribacter hungaricus</name>
    <dbReference type="NCBI Taxonomy" id="545624"/>
    <lineage>
        <taxon>Bacteria</taxon>
        <taxon>Bacillati</taxon>
        <taxon>Actinomycetota</taxon>
        <taxon>Actinomycetes</taxon>
        <taxon>Micrococcales</taxon>
        <taxon>Intrasporangiaceae</taxon>
        <taxon>Aquipuribacter</taxon>
    </lineage>
</organism>
<proteinExistence type="predicted"/>
<dbReference type="InterPro" id="IPR011009">
    <property type="entry name" value="Kinase-like_dom_sf"/>
</dbReference>
<dbReference type="InterPro" id="IPR017441">
    <property type="entry name" value="Protein_kinase_ATP_BS"/>
</dbReference>
<evidence type="ECO:0000256" key="4">
    <source>
        <dbReference type="ARBA" id="ARBA00022737"/>
    </source>
</evidence>
<feature type="region of interest" description="Disordered" evidence="11">
    <location>
        <begin position="323"/>
        <end position="351"/>
    </location>
</feature>
<feature type="domain" description="PASTA" evidence="14">
    <location>
        <begin position="456"/>
        <end position="523"/>
    </location>
</feature>
<dbReference type="Gene3D" id="3.30.200.20">
    <property type="entry name" value="Phosphorylase Kinase, domain 1"/>
    <property type="match status" value="1"/>
</dbReference>
<keyword evidence="2" id="KW-0723">Serine/threonine-protein kinase</keyword>
<feature type="transmembrane region" description="Helical" evidence="12">
    <location>
        <begin position="294"/>
        <end position="313"/>
    </location>
</feature>
<feature type="transmembrane region" description="Helical" evidence="12">
    <location>
        <begin position="356"/>
        <end position="378"/>
    </location>
</feature>
<dbReference type="InterPro" id="IPR005543">
    <property type="entry name" value="PASTA_dom"/>
</dbReference>
<keyword evidence="5 10" id="KW-0547">Nucleotide-binding</keyword>
<dbReference type="RefSeq" id="WP_340293345.1">
    <property type="nucleotide sequence ID" value="NZ_JBBEOI010000106.1"/>
</dbReference>
<comment type="catalytic activity">
    <reaction evidence="9">
        <text>L-seryl-[protein] + ATP = O-phospho-L-seryl-[protein] + ADP + H(+)</text>
        <dbReference type="Rhea" id="RHEA:17989"/>
        <dbReference type="Rhea" id="RHEA-COMP:9863"/>
        <dbReference type="Rhea" id="RHEA-COMP:11604"/>
        <dbReference type="ChEBI" id="CHEBI:15378"/>
        <dbReference type="ChEBI" id="CHEBI:29999"/>
        <dbReference type="ChEBI" id="CHEBI:30616"/>
        <dbReference type="ChEBI" id="CHEBI:83421"/>
        <dbReference type="ChEBI" id="CHEBI:456216"/>
        <dbReference type="EC" id="2.7.11.1"/>
    </reaction>
</comment>
<dbReference type="EC" id="2.7.11.1" evidence="1"/>
<feature type="region of interest" description="Disordered" evidence="11">
    <location>
        <begin position="554"/>
        <end position="573"/>
    </location>
</feature>
<evidence type="ECO:0000256" key="3">
    <source>
        <dbReference type="ARBA" id="ARBA00022679"/>
    </source>
</evidence>
<evidence type="ECO:0000256" key="12">
    <source>
        <dbReference type="SAM" id="Phobius"/>
    </source>
</evidence>
<feature type="compositionally biased region" description="Basic and acidic residues" evidence="11">
    <location>
        <begin position="340"/>
        <end position="351"/>
    </location>
</feature>
<evidence type="ECO:0000259" key="14">
    <source>
        <dbReference type="PROSITE" id="PS51178"/>
    </source>
</evidence>
<evidence type="ECO:0000256" key="6">
    <source>
        <dbReference type="ARBA" id="ARBA00022777"/>
    </source>
</evidence>
<evidence type="ECO:0000256" key="2">
    <source>
        <dbReference type="ARBA" id="ARBA00022527"/>
    </source>
</evidence>
<reference evidence="16" key="1">
    <citation type="journal article" date="2019" name="Int. J. Syst. Evol. Microbiol.">
        <title>The Global Catalogue of Microorganisms (GCM) 10K type strain sequencing project: providing services to taxonomists for standard genome sequencing and annotation.</title>
        <authorList>
            <consortium name="The Broad Institute Genomics Platform"/>
            <consortium name="The Broad Institute Genome Sequencing Center for Infectious Disease"/>
            <person name="Wu L."/>
            <person name="Ma J."/>
        </authorList>
    </citation>
    <scope>NUCLEOTIDE SEQUENCE [LARGE SCALE GENOMIC DNA]</scope>
    <source>
        <strain evidence="16">NCAIM B.02333</strain>
    </source>
</reference>
<dbReference type="PROSITE" id="PS51178">
    <property type="entry name" value="PASTA"/>
    <property type="match status" value="3"/>
</dbReference>
<feature type="domain" description="PASTA" evidence="14">
    <location>
        <begin position="524"/>
        <end position="587"/>
    </location>
</feature>
<comment type="catalytic activity">
    <reaction evidence="8">
        <text>L-threonyl-[protein] + ATP = O-phospho-L-threonyl-[protein] + ADP + H(+)</text>
        <dbReference type="Rhea" id="RHEA:46608"/>
        <dbReference type="Rhea" id="RHEA-COMP:11060"/>
        <dbReference type="Rhea" id="RHEA-COMP:11605"/>
        <dbReference type="ChEBI" id="CHEBI:15378"/>
        <dbReference type="ChEBI" id="CHEBI:30013"/>
        <dbReference type="ChEBI" id="CHEBI:30616"/>
        <dbReference type="ChEBI" id="CHEBI:61977"/>
        <dbReference type="ChEBI" id="CHEBI:456216"/>
        <dbReference type="EC" id="2.7.11.1"/>
    </reaction>
</comment>
<dbReference type="PANTHER" id="PTHR43289">
    <property type="entry name" value="MITOGEN-ACTIVATED PROTEIN KINASE KINASE KINASE 20-RELATED"/>
    <property type="match status" value="1"/>
</dbReference>
<protein>
    <recommendedName>
        <fullName evidence="1">non-specific serine/threonine protein kinase</fullName>
        <ecNumber evidence="1">2.7.11.1</ecNumber>
    </recommendedName>
</protein>
<dbReference type="Proteomes" id="UP001595685">
    <property type="component" value="Unassembled WGS sequence"/>
</dbReference>
<evidence type="ECO:0000313" key="15">
    <source>
        <dbReference type="EMBL" id="MFC3690467.1"/>
    </source>
</evidence>
<dbReference type="SMART" id="SM00220">
    <property type="entry name" value="S_TKc"/>
    <property type="match status" value="1"/>
</dbReference>
<dbReference type="SMART" id="SM00740">
    <property type="entry name" value="PASTA"/>
    <property type="match status" value="3"/>
</dbReference>
<evidence type="ECO:0000256" key="8">
    <source>
        <dbReference type="ARBA" id="ARBA00047899"/>
    </source>
</evidence>
<evidence type="ECO:0000256" key="1">
    <source>
        <dbReference type="ARBA" id="ARBA00012513"/>
    </source>
</evidence>
<dbReference type="InterPro" id="IPR008271">
    <property type="entry name" value="Ser/Thr_kinase_AS"/>
</dbReference>
<dbReference type="CDD" id="cd14014">
    <property type="entry name" value="STKc_PknB_like"/>
    <property type="match status" value="1"/>
</dbReference>
<evidence type="ECO:0000256" key="11">
    <source>
        <dbReference type="SAM" id="MobiDB-lite"/>
    </source>
</evidence>
<dbReference type="NCBIfam" id="NF033483">
    <property type="entry name" value="PknB_PASTA_kin"/>
    <property type="match status" value="1"/>
</dbReference>
<evidence type="ECO:0000256" key="10">
    <source>
        <dbReference type="PROSITE-ProRule" id="PRU10141"/>
    </source>
</evidence>
<keyword evidence="12" id="KW-0472">Membrane</keyword>
<evidence type="ECO:0000259" key="13">
    <source>
        <dbReference type="PROSITE" id="PS50011"/>
    </source>
</evidence>
<feature type="domain" description="PASTA" evidence="14">
    <location>
        <begin position="385"/>
        <end position="455"/>
    </location>
</feature>
<feature type="domain" description="Protein kinase" evidence="13">
    <location>
        <begin position="16"/>
        <end position="286"/>
    </location>
</feature>
<dbReference type="Pfam" id="PF00069">
    <property type="entry name" value="Pkinase"/>
    <property type="match status" value="1"/>
</dbReference>
<dbReference type="GO" id="GO:0016301">
    <property type="term" value="F:kinase activity"/>
    <property type="evidence" value="ECO:0007669"/>
    <property type="project" value="UniProtKB-KW"/>
</dbReference>
<keyword evidence="12" id="KW-0812">Transmembrane</keyword>
<gene>
    <name evidence="15" type="primary">pknB</name>
    <name evidence="15" type="ORF">ACFOLH_19125</name>
</gene>
<comment type="caution">
    <text evidence="15">The sequence shown here is derived from an EMBL/GenBank/DDBJ whole genome shotgun (WGS) entry which is preliminary data.</text>
</comment>
<keyword evidence="4" id="KW-0677">Repeat</keyword>
<keyword evidence="6 15" id="KW-0418">Kinase</keyword>
<dbReference type="PROSITE" id="PS00107">
    <property type="entry name" value="PROTEIN_KINASE_ATP"/>
    <property type="match status" value="1"/>
</dbReference>
<dbReference type="PROSITE" id="PS00108">
    <property type="entry name" value="PROTEIN_KINASE_ST"/>
    <property type="match status" value="1"/>
</dbReference>
<name>A0ABV7WM42_9MICO</name>
<dbReference type="PANTHER" id="PTHR43289:SF6">
    <property type="entry name" value="SERINE_THREONINE-PROTEIN KINASE NEKL-3"/>
    <property type="match status" value="1"/>
</dbReference>
<dbReference type="Pfam" id="PF03793">
    <property type="entry name" value="PASTA"/>
    <property type="match status" value="3"/>
</dbReference>
<evidence type="ECO:0000256" key="7">
    <source>
        <dbReference type="ARBA" id="ARBA00022840"/>
    </source>
</evidence>
<dbReference type="SUPFAM" id="SSF56112">
    <property type="entry name" value="Protein kinase-like (PK-like)"/>
    <property type="match status" value="1"/>
</dbReference>
<evidence type="ECO:0000256" key="5">
    <source>
        <dbReference type="ARBA" id="ARBA00022741"/>
    </source>
</evidence>
<accession>A0ABV7WM42</accession>